<evidence type="ECO:0000256" key="2">
    <source>
        <dbReference type="ARBA" id="ARBA00023015"/>
    </source>
</evidence>
<dbReference type="InterPro" id="IPR054502">
    <property type="entry name" value="bHLH-TF_ACT-like_plant"/>
</dbReference>
<organism evidence="8 9">
    <name type="scientific">Durio zibethinus</name>
    <name type="common">Durian</name>
    <dbReference type="NCBI Taxonomy" id="66656"/>
    <lineage>
        <taxon>Eukaryota</taxon>
        <taxon>Viridiplantae</taxon>
        <taxon>Streptophyta</taxon>
        <taxon>Embryophyta</taxon>
        <taxon>Tracheophyta</taxon>
        <taxon>Spermatophyta</taxon>
        <taxon>Magnoliopsida</taxon>
        <taxon>eudicotyledons</taxon>
        <taxon>Gunneridae</taxon>
        <taxon>Pentapetalae</taxon>
        <taxon>rosids</taxon>
        <taxon>malvids</taxon>
        <taxon>Malvales</taxon>
        <taxon>Malvaceae</taxon>
        <taxon>Helicteroideae</taxon>
        <taxon>Durio</taxon>
    </lineage>
</organism>
<dbReference type="GO" id="GO:0046983">
    <property type="term" value="F:protein dimerization activity"/>
    <property type="evidence" value="ECO:0007669"/>
    <property type="project" value="InterPro"/>
</dbReference>
<keyword evidence="6" id="KW-0175">Coiled coil</keyword>
<dbReference type="InterPro" id="IPR052610">
    <property type="entry name" value="bHLH_transcription_regulator"/>
</dbReference>
<dbReference type="Proteomes" id="UP000515121">
    <property type="component" value="Unplaced"/>
</dbReference>
<dbReference type="PANTHER" id="PTHR45959">
    <property type="entry name" value="BHLH TRANSCRIPTION FACTOR"/>
    <property type="match status" value="1"/>
</dbReference>
<evidence type="ECO:0000256" key="5">
    <source>
        <dbReference type="ARBA" id="ARBA00023242"/>
    </source>
</evidence>
<dbReference type="PANTHER" id="PTHR45959:SF62">
    <property type="entry name" value="TRANSCRIPTION FACTOR BHLH25-LIKE"/>
    <property type="match status" value="1"/>
</dbReference>
<reference evidence="9" key="1">
    <citation type="submission" date="2025-08" db="UniProtKB">
        <authorList>
            <consortium name="RefSeq"/>
        </authorList>
    </citation>
    <scope>IDENTIFICATION</scope>
    <source>
        <tissue evidence="9">Fruit stalk</tissue>
    </source>
</reference>
<dbReference type="OrthoDB" id="690068at2759"/>
<keyword evidence="3" id="KW-0238">DNA-binding</keyword>
<evidence type="ECO:0000256" key="6">
    <source>
        <dbReference type="SAM" id="Coils"/>
    </source>
</evidence>
<dbReference type="PROSITE" id="PS50888">
    <property type="entry name" value="BHLH"/>
    <property type="match status" value="1"/>
</dbReference>
<proteinExistence type="predicted"/>
<feature type="coiled-coil region" evidence="6">
    <location>
        <begin position="193"/>
        <end position="260"/>
    </location>
</feature>
<evidence type="ECO:0000313" key="8">
    <source>
        <dbReference type="Proteomes" id="UP000515121"/>
    </source>
</evidence>
<evidence type="ECO:0000259" key="7">
    <source>
        <dbReference type="PROSITE" id="PS50888"/>
    </source>
</evidence>
<dbReference type="InterPro" id="IPR011598">
    <property type="entry name" value="bHLH_dom"/>
</dbReference>
<name>A0A6P5Z8R4_DURZI</name>
<evidence type="ECO:0000256" key="4">
    <source>
        <dbReference type="ARBA" id="ARBA00023163"/>
    </source>
</evidence>
<dbReference type="Pfam" id="PF22754">
    <property type="entry name" value="bHLH-TF_ACT-like_plant"/>
    <property type="match status" value="1"/>
</dbReference>
<dbReference type="GeneID" id="111298429"/>
<keyword evidence="5" id="KW-0539">Nucleus</keyword>
<dbReference type="InterPro" id="IPR036638">
    <property type="entry name" value="HLH_DNA-bd_sf"/>
</dbReference>
<feature type="domain" description="BHLH" evidence="7">
    <location>
        <begin position="194"/>
        <end position="243"/>
    </location>
</feature>
<keyword evidence="8" id="KW-1185">Reference proteome</keyword>
<keyword evidence="4" id="KW-0804">Transcription</keyword>
<dbReference type="AlphaFoldDB" id="A0A6P5Z8R4"/>
<keyword evidence="2" id="KW-0805">Transcription regulation</keyword>
<dbReference type="RefSeq" id="XP_022748877.1">
    <property type="nucleotide sequence ID" value="XM_022893142.1"/>
</dbReference>
<dbReference type="KEGG" id="dzi:111298429"/>
<dbReference type="CDD" id="cd11452">
    <property type="entry name" value="bHLH_AtNAI1_like"/>
    <property type="match status" value="1"/>
</dbReference>
<evidence type="ECO:0000256" key="1">
    <source>
        <dbReference type="ARBA" id="ARBA00004123"/>
    </source>
</evidence>
<dbReference type="GO" id="GO:0005634">
    <property type="term" value="C:nucleus"/>
    <property type="evidence" value="ECO:0007669"/>
    <property type="project" value="UniProtKB-SubCell"/>
</dbReference>
<dbReference type="Pfam" id="PF00010">
    <property type="entry name" value="HLH"/>
    <property type="match status" value="1"/>
</dbReference>
<accession>A0A6P5Z8R4</accession>
<evidence type="ECO:0000313" key="9">
    <source>
        <dbReference type="RefSeq" id="XP_022748877.1"/>
    </source>
</evidence>
<protein>
    <submittedName>
        <fullName evidence="9">Transcription factor bHLH18-like</fullName>
    </submittedName>
</protein>
<comment type="subcellular location">
    <subcellularLocation>
        <location evidence="1">Nucleus</location>
    </subcellularLocation>
</comment>
<evidence type="ECO:0000256" key="3">
    <source>
        <dbReference type="ARBA" id="ARBA00023125"/>
    </source>
</evidence>
<gene>
    <name evidence="9" type="primary">LOC111298429</name>
</gene>
<sequence>MSAKQQKENQGLCLTLISQQKRHFNTHTYIRYTSTGSFSQKVDSSMENSSIRELPELGMEDPYLFNQWHMSLDELSILPLATENLQHSFSNNYPTAFNLKTSVETSHTGIDRPSKQLKTNSWNSCKTDTADISNLQVDFVPDTLPFASSNDINPVGNVKPKEKAACSRNPIGSQNYVLKGCHGAKRVSTSNRISQAQDHIMAERNRRERLSQKFIALSAIVPGLKKMDKASVLGDAIMYLKQLQEKVKTLEEQIRKKSMESVLFVKKSQLLADIDELSSDENISGPFDVPLPEIEARFCDKSVLVRIHCEKRKGIYEKIMFEIEKCHLTIINSNVMTFGSSTLDITIFGQMDMEFCMTIKDLVKKLRAAF</sequence>
<dbReference type="Gene3D" id="4.10.280.10">
    <property type="entry name" value="Helix-loop-helix DNA-binding domain"/>
    <property type="match status" value="1"/>
</dbReference>
<dbReference type="SUPFAM" id="SSF47459">
    <property type="entry name" value="HLH, helix-loop-helix DNA-binding domain"/>
    <property type="match status" value="1"/>
</dbReference>
<dbReference type="SMART" id="SM00353">
    <property type="entry name" value="HLH"/>
    <property type="match status" value="1"/>
</dbReference>